<dbReference type="FunCoup" id="A0A2G5DEK8">
    <property type="interactions" value="36"/>
</dbReference>
<feature type="compositionally biased region" description="Low complexity" evidence="4">
    <location>
        <begin position="424"/>
        <end position="433"/>
    </location>
</feature>
<dbReference type="InterPro" id="IPR014720">
    <property type="entry name" value="dsRBD_dom"/>
</dbReference>
<evidence type="ECO:0000256" key="2">
    <source>
        <dbReference type="ARBA" id="ARBA00022884"/>
    </source>
</evidence>
<feature type="region of interest" description="Disordered" evidence="4">
    <location>
        <begin position="421"/>
        <end position="457"/>
    </location>
</feature>
<evidence type="ECO:0000256" key="3">
    <source>
        <dbReference type="PROSITE-ProRule" id="PRU00266"/>
    </source>
</evidence>
<feature type="region of interest" description="Disordered" evidence="4">
    <location>
        <begin position="303"/>
        <end position="383"/>
    </location>
</feature>
<feature type="compositionally biased region" description="Polar residues" evidence="4">
    <location>
        <begin position="434"/>
        <end position="445"/>
    </location>
</feature>
<dbReference type="EMBL" id="KZ305038">
    <property type="protein sequence ID" value="PIA41946.1"/>
    <property type="molecule type" value="Genomic_DNA"/>
</dbReference>
<dbReference type="STRING" id="218851.A0A2G5DEK8"/>
<dbReference type="FunFam" id="3.30.160.20:FF:000036">
    <property type="entry name" value="Double-stranded RNA-binding protein 2"/>
    <property type="match status" value="2"/>
</dbReference>
<evidence type="ECO:0000256" key="4">
    <source>
        <dbReference type="SAM" id="MobiDB-lite"/>
    </source>
</evidence>
<feature type="domain" description="DRBM" evidence="5">
    <location>
        <begin position="1"/>
        <end position="70"/>
    </location>
</feature>
<accession>A0A2G5DEK8</accession>
<feature type="domain" description="DRBM" evidence="5">
    <location>
        <begin position="87"/>
        <end position="155"/>
    </location>
</feature>
<evidence type="ECO:0000313" key="7">
    <source>
        <dbReference type="Proteomes" id="UP000230069"/>
    </source>
</evidence>
<keyword evidence="7" id="KW-1185">Reference proteome</keyword>
<dbReference type="InterPro" id="IPR044451">
    <property type="entry name" value="AtDRB-like_DSRM_2"/>
</dbReference>
<gene>
    <name evidence="6" type="ORF">AQUCO_02100055v1</name>
</gene>
<dbReference type="CDD" id="cd19907">
    <property type="entry name" value="DSRM_AtDRB-like_rpt1"/>
    <property type="match status" value="1"/>
</dbReference>
<dbReference type="SMART" id="SM00358">
    <property type="entry name" value="DSRM"/>
    <property type="match status" value="2"/>
</dbReference>
<keyword evidence="1" id="KW-0677">Repeat</keyword>
<sequence length="468" mass="51868">MYKNQLQELAQRSCFNLPCYTCIREGPDHAPKFRASVNFNGEIFEGPSYCTTLRQAEHAAAEVALSTLSTRGPSRFLAARVLDEIGVYKNLLQESAHRAGLNLPVYTTERSGPGHLPVYISIVELAGMNFTGESARTKKQAEKNAAMAAWSALKQLSNESCTSQTNKETETSEQQEQEHVVIARMLSHFSPKGENRTLRQREQNQVRKNMSSYYRDKNFGCSSTLLQHQQWKPTATGLLSDFSSIIRSNQQQNPQRGSFISSSKILLPTSSSTDKSNQSLCSFNKGTEVKVRSNYQVRIQDIPPPLEEHQKAEDEWLSKKEPVSEKTVQMDSNNADSKSVFRPKLVYHRPDQSSPSTQSSLIRMLPYGPPPSSNGIHSNTGIAPTSTILPSRMLNSGAYHGYSMAPAVHIRSVIPVCAAPPMRPSSSSSPIAPQKQQDLLSSVPKSSVIKETEQEVPTTSLKLNNLQL</sequence>
<dbReference type="GO" id="GO:0003725">
    <property type="term" value="F:double-stranded RNA binding"/>
    <property type="evidence" value="ECO:0007669"/>
    <property type="project" value="InterPro"/>
</dbReference>
<evidence type="ECO:0000313" key="6">
    <source>
        <dbReference type="EMBL" id="PIA41946.1"/>
    </source>
</evidence>
<dbReference type="PROSITE" id="PS50137">
    <property type="entry name" value="DS_RBD"/>
    <property type="match status" value="2"/>
</dbReference>
<dbReference type="AlphaFoldDB" id="A0A2G5DEK8"/>
<evidence type="ECO:0000259" key="5">
    <source>
        <dbReference type="PROSITE" id="PS50137"/>
    </source>
</evidence>
<dbReference type="CDD" id="cd19908">
    <property type="entry name" value="DSRM_AtDRB-like_rpt2"/>
    <property type="match status" value="1"/>
</dbReference>
<dbReference type="Proteomes" id="UP000230069">
    <property type="component" value="Unassembled WGS sequence"/>
</dbReference>
<protein>
    <recommendedName>
        <fullName evidence="5">DRBM domain-containing protein</fullName>
    </recommendedName>
</protein>
<dbReference type="Gene3D" id="3.30.160.20">
    <property type="match status" value="2"/>
</dbReference>
<evidence type="ECO:0000256" key="1">
    <source>
        <dbReference type="ARBA" id="ARBA00022737"/>
    </source>
</evidence>
<dbReference type="PANTHER" id="PTHR46031:SF29">
    <property type="entry name" value="DRBM DOMAIN-CONTAINING PROTEIN"/>
    <property type="match status" value="1"/>
</dbReference>
<feature type="compositionally biased region" description="Basic and acidic residues" evidence="4">
    <location>
        <begin position="306"/>
        <end position="324"/>
    </location>
</feature>
<dbReference type="EMBL" id="KZ305038">
    <property type="protein sequence ID" value="PIA41947.1"/>
    <property type="molecule type" value="Genomic_DNA"/>
</dbReference>
<keyword evidence="2 3" id="KW-0694">RNA-binding</keyword>
<feature type="compositionally biased region" description="Polar residues" evidence="4">
    <location>
        <begin position="373"/>
        <end position="383"/>
    </location>
</feature>
<dbReference type="PANTHER" id="PTHR46031">
    <property type="match status" value="1"/>
</dbReference>
<dbReference type="Pfam" id="PF00035">
    <property type="entry name" value="dsrm"/>
    <property type="match status" value="2"/>
</dbReference>
<feature type="compositionally biased region" description="Polar residues" evidence="4">
    <location>
        <begin position="326"/>
        <end position="337"/>
    </location>
</feature>
<name>A0A2G5DEK8_AQUCA</name>
<dbReference type="OrthoDB" id="5988181at2759"/>
<dbReference type="InterPro" id="IPR044450">
    <property type="entry name" value="AtDRB-like_DSRM_1"/>
</dbReference>
<proteinExistence type="predicted"/>
<dbReference type="SUPFAM" id="SSF54768">
    <property type="entry name" value="dsRNA-binding domain-like"/>
    <property type="match status" value="2"/>
</dbReference>
<organism evidence="6 7">
    <name type="scientific">Aquilegia coerulea</name>
    <name type="common">Rocky mountain columbine</name>
    <dbReference type="NCBI Taxonomy" id="218851"/>
    <lineage>
        <taxon>Eukaryota</taxon>
        <taxon>Viridiplantae</taxon>
        <taxon>Streptophyta</taxon>
        <taxon>Embryophyta</taxon>
        <taxon>Tracheophyta</taxon>
        <taxon>Spermatophyta</taxon>
        <taxon>Magnoliopsida</taxon>
        <taxon>Ranunculales</taxon>
        <taxon>Ranunculaceae</taxon>
        <taxon>Thalictroideae</taxon>
        <taxon>Aquilegia</taxon>
    </lineage>
</organism>
<reference evidence="6 7" key="1">
    <citation type="submission" date="2017-09" db="EMBL/GenBank/DDBJ databases">
        <title>WGS assembly of Aquilegia coerulea Goldsmith.</title>
        <authorList>
            <person name="Hodges S."/>
            <person name="Kramer E."/>
            <person name="Nordborg M."/>
            <person name="Tomkins J."/>
            <person name="Borevitz J."/>
            <person name="Derieg N."/>
            <person name="Yan J."/>
            <person name="Mihaltcheva S."/>
            <person name="Hayes R.D."/>
            <person name="Rokhsar D."/>
        </authorList>
    </citation>
    <scope>NUCLEOTIDE SEQUENCE [LARGE SCALE GENOMIC DNA]</scope>
    <source>
        <strain evidence="7">cv. Goldsmith</strain>
    </source>
</reference>
<feature type="compositionally biased region" description="Polar residues" evidence="4">
    <location>
        <begin position="352"/>
        <end position="361"/>
    </location>
</feature>